<accession>A0ABR9KWV4</accession>
<dbReference type="SUPFAM" id="SSF52540">
    <property type="entry name" value="P-loop containing nucleoside triphosphate hydrolases"/>
    <property type="match status" value="1"/>
</dbReference>
<dbReference type="PANTHER" id="PTHR37816">
    <property type="entry name" value="YALI0E33011P"/>
    <property type="match status" value="1"/>
</dbReference>
<gene>
    <name evidence="1" type="ORF">H4W81_009357</name>
</gene>
<dbReference type="GO" id="GO:0016301">
    <property type="term" value="F:kinase activity"/>
    <property type="evidence" value="ECO:0007669"/>
    <property type="project" value="UniProtKB-KW"/>
</dbReference>
<evidence type="ECO:0000313" key="1">
    <source>
        <dbReference type="EMBL" id="MBE1566485.1"/>
    </source>
</evidence>
<protein>
    <submittedName>
        <fullName evidence="1">Adenylate kinase family enzyme</fullName>
    </submittedName>
</protein>
<reference evidence="1 2" key="1">
    <citation type="submission" date="2020-10" db="EMBL/GenBank/DDBJ databases">
        <title>Sequencing the genomes of 1000 actinobacteria strains.</title>
        <authorList>
            <person name="Klenk H.-P."/>
        </authorList>
    </citation>
    <scope>NUCLEOTIDE SEQUENCE [LARGE SCALE GENOMIC DNA]</scope>
    <source>
        <strain evidence="1 2">DSM 43748</strain>
    </source>
</reference>
<dbReference type="InterPro" id="IPR052922">
    <property type="entry name" value="Cytidylate_Kinase-2"/>
</dbReference>
<organism evidence="1 2">
    <name type="scientific">Nonomuraea africana</name>
    <dbReference type="NCBI Taxonomy" id="46171"/>
    <lineage>
        <taxon>Bacteria</taxon>
        <taxon>Bacillati</taxon>
        <taxon>Actinomycetota</taxon>
        <taxon>Actinomycetes</taxon>
        <taxon>Streptosporangiales</taxon>
        <taxon>Streptosporangiaceae</taxon>
        <taxon>Nonomuraea</taxon>
    </lineage>
</organism>
<keyword evidence="1" id="KW-0418">Kinase</keyword>
<keyword evidence="1" id="KW-0808">Transferase</keyword>
<name>A0ABR9KWV4_9ACTN</name>
<dbReference type="RefSeq" id="WP_225960927.1">
    <property type="nucleotide sequence ID" value="NZ_BAAASY010000032.1"/>
</dbReference>
<dbReference type="InterPro" id="IPR027417">
    <property type="entry name" value="P-loop_NTPase"/>
</dbReference>
<dbReference type="PANTHER" id="PTHR37816:SF3">
    <property type="entry name" value="MODULATES DNA TOPOLOGY"/>
    <property type="match status" value="1"/>
</dbReference>
<dbReference type="Gene3D" id="3.40.50.300">
    <property type="entry name" value="P-loop containing nucleotide triphosphate hydrolases"/>
    <property type="match status" value="1"/>
</dbReference>
<evidence type="ECO:0000313" key="2">
    <source>
        <dbReference type="Proteomes" id="UP000661607"/>
    </source>
</evidence>
<keyword evidence="2" id="KW-1185">Reference proteome</keyword>
<sequence>MQMNRVAVVGSGGSGKSHLARELGRLLNAPVTHLDAVFYDDEWNALPPEKFEAAQRELVAAPRWVIDGNYNSSLHVRLEACDTVVMMDVSTPAALWGILSRQARHGAGQHAQGVYNRIHWGVVRYVTSYRRKMRPQVVAKIHQYAAGKQVVFLTSRAKTRRWLEQLAATR</sequence>
<proteinExistence type="predicted"/>
<dbReference type="Proteomes" id="UP000661607">
    <property type="component" value="Unassembled WGS sequence"/>
</dbReference>
<comment type="caution">
    <text evidence="1">The sequence shown here is derived from an EMBL/GenBank/DDBJ whole genome shotgun (WGS) entry which is preliminary data.</text>
</comment>
<dbReference type="EMBL" id="JADBEF010000002">
    <property type="protein sequence ID" value="MBE1566485.1"/>
    <property type="molecule type" value="Genomic_DNA"/>
</dbReference>